<dbReference type="CDD" id="cd02440">
    <property type="entry name" value="AdoMet_MTases"/>
    <property type="match status" value="1"/>
</dbReference>
<dbReference type="InterPro" id="IPR029063">
    <property type="entry name" value="SAM-dependent_MTases_sf"/>
</dbReference>
<name>A0A250IY97_9BACT</name>
<dbReference type="AlphaFoldDB" id="A0A250IY97"/>
<evidence type="ECO:0008006" key="3">
    <source>
        <dbReference type="Google" id="ProtNLM"/>
    </source>
</evidence>
<evidence type="ECO:0000313" key="2">
    <source>
        <dbReference type="Proteomes" id="UP000217257"/>
    </source>
</evidence>
<protein>
    <recommendedName>
        <fullName evidence="3">SAM-dependent methyltransferase</fullName>
    </recommendedName>
</protein>
<proteinExistence type="predicted"/>
<organism evidence="1 2">
    <name type="scientific">Cystobacter fuscus</name>
    <dbReference type="NCBI Taxonomy" id="43"/>
    <lineage>
        <taxon>Bacteria</taxon>
        <taxon>Pseudomonadati</taxon>
        <taxon>Myxococcota</taxon>
        <taxon>Myxococcia</taxon>
        <taxon>Myxococcales</taxon>
        <taxon>Cystobacterineae</taxon>
        <taxon>Archangiaceae</taxon>
        <taxon>Cystobacter</taxon>
    </lineage>
</organism>
<dbReference type="EMBL" id="CP022098">
    <property type="protein sequence ID" value="ATB36192.1"/>
    <property type="molecule type" value="Genomic_DNA"/>
</dbReference>
<dbReference type="KEGG" id="cfus:CYFUS_001606"/>
<gene>
    <name evidence="1" type="ORF">CYFUS_001606</name>
</gene>
<evidence type="ECO:0000313" key="1">
    <source>
        <dbReference type="EMBL" id="ATB36192.1"/>
    </source>
</evidence>
<accession>A0A250IY97</accession>
<dbReference type="Gene3D" id="3.40.50.150">
    <property type="entry name" value="Vaccinia Virus protein VP39"/>
    <property type="match status" value="1"/>
</dbReference>
<sequence>MNITLSPQDYATAFHLLARTARHPENIGQWVERSLLSRLPARPSLLDVGAGPGSVARRLAPHFGPLTLLEPNQEQLGAFELPGARLIHGTLESFQSPEKYDLVLCSHMLYHVPVSDWGGAIERLLSFVRPGGYCLVVLGSARGQNYELHRDFTQTVITSEQLKAILKDKQLPFEVVETQNGFSAATFEEMYTLCRFFVFEDCYTARQLAALSDDEARALDARIREHAGRCRESDGVYRLRQGDEFILIPKP</sequence>
<dbReference type="Pfam" id="PF13489">
    <property type="entry name" value="Methyltransf_23"/>
    <property type="match status" value="1"/>
</dbReference>
<dbReference type="SUPFAM" id="SSF53335">
    <property type="entry name" value="S-adenosyl-L-methionine-dependent methyltransferases"/>
    <property type="match status" value="1"/>
</dbReference>
<dbReference type="RefSeq" id="WP_095984701.1">
    <property type="nucleotide sequence ID" value="NZ_CP022098.1"/>
</dbReference>
<reference evidence="1 2" key="1">
    <citation type="submission" date="2017-06" db="EMBL/GenBank/DDBJ databases">
        <title>Sequencing and comparative analysis of myxobacterial genomes.</title>
        <authorList>
            <person name="Rupp O."/>
            <person name="Goesmann A."/>
            <person name="Sogaard-Andersen L."/>
        </authorList>
    </citation>
    <scope>NUCLEOTIDE SEQUENCE [LARGE SCALE GENOMIC DNA]</scope>
    <source>
        <strain evidence="1 2">DSM 52655</strain>
    </source>
</reference>
<dbReference type="Proteomes" id="UP000217257">
    <property type="component" value="Chromosome"/>
</dbReference>